<sequence>MLHAADGAVGNGVHEKGDDKQQQAHGIQRVVGGGAVGVVPLAGLGDKGRQRLHAHQGVQGQGRPGACRDGHDHGFADRPGNGQYKGSDNA</sequence>
<feature type="region of interest" description="Disordered" evidence="1">
    <location>
        <begin position="1"/>
        <end position="29"/>
    </location>
</feature>
<protein>
    <submittedName>
        <fullName evidence="2">Uncharacterized protein</fullName>
    </submittedName>
</protein>
<feature type="compositionally biased region" description="Basic and acidic residues" evidence="1">
    <location>
        <begin position="66"/>
        <end position="76"/>
    </location>
</feature>
<organism evidence="2">
    <name type="scientific">bioreactor metagenome</name>
    <dbReference type="NCBI Taxonomy" id="1076179"/>
    <lineage>
        <taxon>unclassified sequences</taxon>
        <taxon>metagenomes</taxon>
        <taxon>ecological metagenomes</taxon>
    </lineage>
</organism>
<gene>
    <name evidence="2" type="ORF">SDC9_192783</name>
</gene>
<proteinExistence type="predicted"/>
<accession>A0A645I2X6</accession>
<evidence type="ECO:0000313" key="2">
    <source>
        <dbReference type="EMBL" id="MPN45216.1"/>
    </source>
</evidence>
<feature type="compositionally biased region" description="Basic and acidic residues" evidence="1">
    <location>
        <begin position="13"/>
        <end position="22"/>
    </location>
</feature>
<name>A0A645I2X6_9ZZZZ</name>
<comment type="caution">
    <text evidence="2">The sequence shown here is derived from an EMBL/GenBank/DDBJ whole genome shotgun (WGS) entry which is preliminary data.</text>
</comment>
<dbReference type="EMBL" id="VSSQ01104942">
    <property type="protein sequence ID" value="MPN45216.1"/>
    <property type="molecule type" value="Genomic_DNA"/>
</dbReference>
<dbReference type="AlphaFoldDB" id="A0A645I2X6"/>
<feature type="region of interest" description="Disordered" evidence="1">
    <location>
        <begin position="47"/>
        <end position="90"/>
    </location>
</feature>
<evidence type="ECO:0000256" key="1">
    <source>
        <dbReference type="SAM" id="MobiDB-lite"/>
    </source>
</evidence>
<reference evidence="2" key="1">
    <citation type="submission" date="2019-08" db="EMBL/GenBank/DDBJ databases">
        <authorList>
            <person name="Kucharzyk K."/>
            <person name="Murdoch R.W."/>
            <person name="Higgins S."/>
            <person name="Loffler F."/>
        </authorList>
    </citation>
    <scope>NUCLEOTIDE SEQUENCE</scope>
</reference>